<protein>
    <submittedName>
        <fullName evidence="1">Uncharacterized protein</fullName>
    </submittedName>
</protein>
<gene>
    <name evidence="1" type="ORF">K1I41_10665</name>
</gene>
<dbReference type="EMBL" id="CP080429">
    <property type="protein sequence ID" value="QYJ67985.1"/>
    <property type="molecule type" value="Genomic_DNA"/>
</dbReference>
<accession>A0ABX8V5A3</accession>
<dbReference type="RefSeq" id="WP_220640330.1">
    <property type="nucleotide sequence ID" value="NZ_CP080429.1"/>
</dbReference>
<proteinExistence type="predicted"/>
<name>A0ABX8V5A3_9FLAO</name>
<sequence length="263" mass="29904">MKQLTQLTPAEVLLITKNEDVTLEELLKVTFIDLLLKQVLQVIEIEKKITNRDGVWMFIYIKQGSNFHKYNALKHEDIFIKPFIDNRNSEVLFRNFVKITYQSAKNKMLYKSSIYKSLNIKNYFDRNIFQRIFGKATITSLGIRVKIEVKKEIENLEKELPELTVNNPSKAYSIVNSILGCVVLIKTFDMSMLKEVDKDLLEEFHRNYPHITSIGCGSSFDEYEFENTSNDSENSWSGFGGCSDHGCNSGCSGCGGCGGCGGD</sequence>
<keyword evidence="2" id="KW-1185">Reference proteome</keyword>
<dbReference type="Proteomes" id="UP000825381">
    <property type="component" value="Chromosome"/>
</dbReference>
<evidence type="ECO:0000313" key="1">
    <source>
        <dbReference type="EMBL" id="QYJ67985.1"/>
    </source>
</evidence>
<organism evidence="1 2">
    <name type="scientific">Flavobacterium litorale</name>
    <dbReference type="NCBI Taxonomy" id="2856519"/>
    <lineage>
        <taxon>Bacteria</taxon>
        <taxon>Pseudomonadati</taxon>
        <taxon>Bacteroidota</taxon>
        <taxon>Flavobacteriia</taxon>
        <taxon>Flavobacteriales</taxon>
        <taxon>Flavobacteriaceae</taxon>
        <taxon>Flavobacterium</taxon>
    </lineage>
</organism>
<reference evidence="1 2" key="1">
    <citation type="submission" date="2021-07" db="EMBL/GenBank/DDBJ databases">
        <title>Flavobacterium WSW3-B6 sp.nov, isolated from seaweed.</title>
        <authorList>
            <person name="Muhammad N."/>
            <person name="Ho H."/>
            <person name="Lee Y.-J."/>
            <person name="Nguyen T."/>
            <person name="Ho J."/>
            <person name="Kim S.-G."/>
        </authorList>
    </citation>
    <scope>NUCLEOTIDE SEQUENCE [LARGE SCALE GENOMIC DNA]</scope>
    <source>
        <strain evidence="1 2">WSW3-B6</strain>
    </source>
</reference>
<evidence type="ECO:0000313" key="2">
    <source>
        <dbReference type="Proteomes" id="UP000825381"/>
    </source>
</evidence>